<gene>
    <name evidence="8" type="ORF">AACH06_28165</name>
</gene>
<feature type="transmembrane region" description="Helical" evidence="7">
    <location>
        <begin position="313"/>
        <end position="334"/>
    </location>
</feature>
<accession>A0ABU9BXW9</accession>
<dbReference type="Proteomes" id="UP001371218">
    <property type="component" value="Unassembled WGS sequence"/>
</dbReference>
<dbReference type="InterPro" id="IPR052983">
    <property type="entry name" value="MFS_Riboflavin_Transporter"/>
</dbReference>
<feature type="transmembrane region" description="Helical" evidence="7">
    <location>
        <begin position="107"/>
        <end position="129"/>
    </location>
</feature>
<evidence type="ECO:0000256" key="6">
    <source>
        <dbReference type="SAM" id="MobiDB-lite"/>
    </source>
</evidence>
<dbReference type="SUPFAM" id="SSF103473">
    <property type="entry name" value="MFS general substrate transporter"/>
    <property type="match status" value="1"/>
</dbReference>
<dbReference type="Pfam" id="PF07690">
    <property type="entry name" value="MFS_1"/>
    <property type="match status" value="1"/>
</dbReference>
<dbReference type="CDD" id="cd17355">
    <property type="entry name" value="MFS_YcxA_like"/>
    <property type="match status" value="1"/>
</dbReference>
<feature type="transmembrane region" description="Helical" evidence="7">
    <location>
        <begin position="170"/>
        <end position="191"/>
    </location>
</feature>
<dbReference type="EMBL" id="JBBUTG010000033">
    <property type="protein sequence ID" value="MEK8034711.1"/>
    <property type="molecule type" value="Genomic_DNA"/>
</dbReference>
<evidence type="ECO:0000256" key="3">
    <source>
        <dbReference type="ARBA" id="ARBA00022692"/>
    </source>
</evidence>
<evidence type="ECO:0000256" key="5">
    <source>
        <dbReference type="ARBA" id="ARBA00023136"/>
    </source>
</evidence>
<evidence type="ECO:0000313" key="8">
    <source>
        <dbReference type="EMBL" id="MEK8034711.1"/>
    </source>
</evidence>
<comment type="subcellular location">
    <subcellularLocation>
        <location evidence="1">Membrane</location>
        <topology evidence="1">Multi-pass membrane protein</topology>
    </subcellularLocation>
</comment>
<dbReference type="InterPro" id="IPR011701">
    <property type="entry name" value="MFS"/>
</dbReference>
<sequence length="407" mass="42616">MVEAASGAAGRPRFIVAALGITQIISWGSLYYAFSLVIHALASATQASNATTVGAFSVALLAAGVASAPVGAWIDRHGGRWIMAGGSVLGGALLIALPWVHSVAQLYLVWAGLGVAMAATLYDPAFAVLGQLFREHQRRAITTLTLFGGFASTVFWPLTQALIDHHGWQMALMVLGGLNLLVNAPVHAMLLPSRQAPPRDDSPKPPQPARPSGLRGIWRDPAFYGLCASFTVNALVFSAMSVHLLSLLQTQGLSASHAAWVGALIGPMQVLGRSIELVFLSKVHPSRIGVLAMWLLPASLVLLAVAGAQWAPLVLFALLYGCGNGVMTIVRGAIPAELYGREHYGAVNGAMATPVLLAKAAGPLAAAMALWLWPDPRDLLLLLALAGTVSAALFGYTVRRRAVLAAA</sequence>
<feature type="region of interest" description="Disordered" evidence="6">
    <location>
        <begin position="193"/>
        <end position="213"/>
    </location>
</feature>
<evidence type="ECO:0000256" key="4">
    <source>
        <dbReference type="ARBA" id="ARBA00022989"/>
    </source>
</evidence>
<dbReference type="RefSeq" id="WP_341429141.1">
    <property type="nucleotide sequence ID" value="NZ_JBBUTG010000033.1"/>
</dbReference>
<feature type="transmembrane region" description="Helical" evidence="7">
    <location>
        <begin position="222"/>
        <end position="245"/>
    </location>
</feature>
<feature type="transmembrane region" description="Helical" evidence="7">
    <location>
        <begin position="257"/>
        <end position="276"/>
    </location>
</feature>
<feature type="transmembrane region" description="Helical" evidence="7">
    <location>
        <begin position="141"/>
        <end position="158"/>
    </location>
</feature>
<keyword evidence="2" id="KW-0813">Transport</keyword>
<reference evidence="8 9" key="1">
    <citation type="submission" date="2024-04" db="EMBL/GenBank/DDBJ databases">
        <title>Novel species of the genus Ideonella isolated from streams.</title>
        <authorList>
            <person name="Lu H."/>
        </authorList>
    </citation>
    <scope>NUCLEOTIDE SEQUENCE [LARGE SCALE GENOMIC DNA]</scope>
    <source>
        <strain evidence="8 9">DXS29W</strain>
    </source>
</reference>
<evidence type="ECO:0000313" key="9">
    <source>
        <dbReference type="Proteomes" id="UP001371218"/>
    </source>
</evidence>
<feature type="transmembrane region" description="Helical" evidence="7">
    <location>
        <begin position="379"/>
        <end position="398"/>
    </location>
</feature>
<feature type="transmembrane region" description="Helical" evidence="7">
    <location>
        <begin position="288"/>
        <end position="307"/>
    </location>
</feature>
<feature type="transmembrane region" description="Helical" evidence="7">
    <location>
        <begin position="81"/>
        <end position="101"/>
    </location>
</feature>
<feature type="transmembrane region" description="Helical" evidence="7">
    <location>
        <begin position="12"/>
        <end position="34"/>
    </location>
</feature>
<evidence type="ECO:0000256" key="7">
    <source>
        <dbReference type="SAM" id="Phobius"/>
    </source>
</evidence>
<proteinExistence type="predicted"/>
<dbReference type="InterPro" id="IPR036259">
    <property type="entry name" value="MFS_trans_sf"/>
</dbReference>
<feature type="transmembrane region" description="Helical" evidence="7">
    <location>
        <begin position="54"/>
        <end position="74"/>
    </location>
</feature>
<organism evidence="8 9">
    <name type="scientific">Ideonella lacteola</name>
    <dbReference type="NCBI Taxonomy" id="2984193"/>
    <lineage>
        <taxon>Bacteria</taxon>
        <taxon>Pseudomonadati</taxon>
        <taxon>Pseudomonadota</taxon>
        <taxon>Betaproteobacteria</taxon>
        <taxon>Burkholderiales</taxon>
        <taxon>Sphaerotilaceae</taxon>
        <taxon>Ideonella</taxon>
    </lineage>
</organism>
<evidence type="ECO:0000256" key="1">
    <source>
        <dbReference type="ARBA" id="ARBA00004141"/>
    </source>
</evidence>
<keyword evidence="4 7" id="KW-1133">Transmembrane helix</keyword>
<feature type="transmembrane region" description="Helical" evidence="7">
    <location>
        <begin position="355"/>
        <end position="373"/>
    </location>
</feature>
<keyword evidence="9" id="KW-1185">Reference proteome</keyword>
<dbReference type="PANTHER" id="PTHR43385">
    <property type="entry name" value="RIBOFLAVIN TRANSPORTER RIBJ"/>
    <property type="match status" value="1"/>
</dbReference>
<protein>
    <submittedName>
        <fullName evidence="8">MFS transporter</fullName>
    </submittedName>
</protein>
<evidence type="ECO:0000256" key="2">
    <source>
        <dbReference type="ARBA" id="ARBA00022448"/>
    </source>
</evidence>
<dbReference type="Gene3D" id="1.20.1250.20">
    <property type="entry name" value="MFS general substrate transporter like domains"/>
    <property type="match status" value="1"/>
</dbReference>
<keyword evidence="5 7" id="KW-0472">Membrane</keyword>
<keyword evidence="3 7" id="KW-0812">Transmembrane</keyword>
<comment type="caution">
    <text evidence="8">The sequence shown here is derived from an EMBL/GenBank/DDBJ whole genome shotgun (WGS) entry which is preliminary data.</text>
</comment>
<dbReference type="PANTHER" id="PTHR43385:SF1">
    <property type="entry name" value="RIBOFLAVIN TRANSPORTER RIBJ"/>
    <property type="match status" value="1"/>
</dbReference>
<name>A0ABU9BXW9_9BURK</name>